<feature type="region of interest" description="Disordered" evidence="3">
    <location>
        <begin position="95"/>
        <end position="219"/>
    </location>
</feature>
<name>A0A1J9QII0_9EURO</name>
<evidence type="ECO:0000256" key="1">
    <source>
        <dbReference type="ARBA" id="ARBA00022741"/>
    </source>
</evidence>
<keyword evidence="5" id="KW-0808">Transferase</keyword>
<accession>A0A1J9QII0</accession>
<comment type="caution">
    <text evidence="5">The sequence shown here is derived from an EMBL/GenBank/DDBJ whole genome shotgun (WGS) entry which is preliminary data.</text>
</comment>
<dbReference type="InterPro" id="IPR000719">
    <property type="entry name" value="Prot_kinase_dom"/>
</dbReference>
<feature type="region of interest" description="Disordered" evidence="3">
    <location>
        <begin position="267"/>
        <end position="375"/>
    </location>
</feature>
<evidence type="ECO:0000313" key="6">
    <source>
        <dbReference type="Proteomes" id="UP000242791"/>
    </source>
</evidence>
<feature type="compositionally biased region" description="Low complexity" evidence="3">
    <location>
        <begin position="271"/>
        <end position="296"/>
    </location>
</feature>
<feature type="domain" description="Protein kinase" evidence="4">
    <location>
        <begin position="450"/>
        <end position="760"/>
    </location>
</feature>
<dbReference type="PROSITE" id="PS00108">
    <property type="entry name" value="PROTEIN_KINASE_ST"/>
    <property type="match status" value="1"/>
</dbReference>
<keyword evidence="5" id="KW-0418">Kinase</keyword>
<dbReference type="SUPFAM" id="SSF56112">
    <property type="entry name" value="Protein kinase-like (PK-like)"/>
    <property type="match status" value="1"/>
</dbReference>
<dbReference type="PANTHER" id="PTHR24346">
    <property type="entry name" value="MAP/MICROTUBULE AFFINITY-REGULATING KINASE"/>
    <property type="match status" value="1"/>
</dbReference>
<evidence type="ECO:0000313" key="5">
    <source>
        <dbReference type="EMBL" id="OJD28296.1"/>
    </source>
</evidence>
<organism evidence="5 6">
    <name type="scientific">Blastomyces percursus</name>
    <dbReference type="NCBI Taxonomy" id="1658174"/>
    <lineage>
        <taxon>Eukaryota</taxon>
        <taxon>Fungi</taxon>
        <taxon>Dikarya</taxon>
        <taxon>Ascomycota</taxon>
        <taxon>Pezizomycotina</taxon>
        <taxon>Eurotiomycetes</taxon>
        <taxon>Eurotiomycetidae</taxon>
        <taxon>Onygenales</taxon>
        <taxon>Ajellomycetaceae</taxon>
        <taxon>Blastomyces</taxon>
    </lineage>
</organism>
<feature type="compositionally biased region" description="Polar residues" evidence="3">
    <location>
        <begin position="150"/>
        <end position="184"/>
    </location>
</feature>
<feature type="region of interest" description="Disordered" evidence="3">
    <location>
        <begin position="401"/>
        <end position="420"/>
    </location>
</feature>
<dbReference type="Pfam" id="PF00069">
    <property type="entry name" value="Pkinase"/>
    <property type="match status" value="1"/>
</dbReference>
<dbReference type="GO" id="GO:0035556">
    <property type="term" value="P:intracellular signal transduction"/>
    <property type="evidence" value="ECO:0007669"/>
    <property type="project" value="TreeGrafter"/>
</dbReference>
<keyword evidence="6" id="KW-1185">Reference proteome</keyword>
<protein>
    <submittedName>
        <fullName evidence="5">CAMK protein kinase</fullName>
    </submittedName>
</protein>
<dbReference type="GO" id="GO:0005524">
    <property type="term" value="F:ATP binding"/>
    <property type="evidence" value="ECO:0007669"/>
    <property type="project" value="UniProtKB-KW"/>
</dbReference>
<keyword evidence="2" id="KW-0067">ATP-binding</keyword>
<evidence type="ECO:0000256" key="2">
    <source>
        <dbReference type="ARBA" id="ARBA00022840"/>
    </source>
</evidence>
<evidence type="ECO:0000259" key="4">
    <source>
        <dbReference type="PROSITE" id="PS50011"/>
    </source>
</evidence>
<sequence>MRQGKGLGRGKEVHQQPKFHTSDRGLNYYIGMRNSNLGNTSNIDVGGCIQSSDVIGWNQLINVKVAGWEKDRSHSLTSCATYLWAMHRLPFQKSVVEPPSQDNGHSAGPQLPGKPDSDRPELSPFPSTPGRQHVAPKTGDIGSTEGYTDGGNNYVLSKPALNNTSPPFPTTESVSIPRTPSLQICTDLPSVHPTKPFSDAPREPDIPLRSSTSSASLPRHAPSIRTALAAAHSCAGSISPSSVFSSPQLAALIDITPLPSPILLGASPWKSATSQSPSRTPSTSSRSRSTFSIRRIGSSERPRSPSNRRHISGALAPPNREVQLPEPEGSPGTMQLTRHARNRSLSDYTPDTLHVPPARNTNPSDTLLNNGTTTPTQDMMIRNNMQREDYLAVQRGIALPSPTCLPTPPRSARSGYESSDTDLVPTLLAPAPQTPTYHVKSVRTQQPRRYRMLRKLGQGTFSQVVLAVRDDPGDKMESSLSGNTSQPPRLVAIKVVEYGPAGGADKERVETSLSREVEILKSLNHPTLVQLKALGGDSKRALLVLDYCPGGDLFELASRAVNRLSQPIIRRIFAELVAAVRYLHANFIVHRDIKLENVLVNIPASVIQDVSDWQKYPRALVTLSDLGLSRRIPEPPDSPLLQTRCGSEDYAAPEILMGQPYDGRLTDAWAMGVLLYAIMESRLPFDPLPGARGDPAKLRARTPHRIARCEWSWYRFANEDGEWDPVKGEGRQGARACVEGLLRRSTKRMSLDEIAKMPWVQEAIDVPEGLKRGDIEVP</sequence>
<dbReference type="GO" id="GO:0004674">
    <property type="term" value="F:protein serine/threonine kinase activity"/>
    <property type="evidence" value="ECO:0007669"/>
    <property type="project" value="TreeGrafter"/>
</dbReference>
<dbReference type="Proteomes" id="UP000242791">
    <property type="component" value="Unassembled WGS sequence"/>
</dbReference>
<dbReference type="Gene3D" id="1.10.510.10">
    <property type="entry name" value="Transferase(Phosphotransferase) domain 1"/>
    <property type="match status" value="1"/>
</dbReference>
<proteinExistence type="predicted"/>
<dbReference type="FunFam" id="1.10.510.10:FF:000640">
    <property type="entry name" value="Serine/threonine-protein kinase PRR1"/>
    <property type="match status" value="1"/>
</dbReference>
<dbReference type="GO" id="GO:0005737">
    <property type="term" value="C:cytoplasm"/>
    <property type="evidence" value="ECO:0007669"/>
    <property type="project" value="TreeGrafter"/>
</dbReference>
<dbReference type="InterPro" id="IPR008271">
    <property type="entry name" value="Ser/Thr_kinase_AS"/>
</dbReference>
<feature type="compositionally biased region" description="Polar residues" evidence="3">
    <location>
        <begin position="359"/>
        <end position="375"/>
    </location>
</feature>
<dbReference type="STRING" id="1658174.A0A1J9QII0"/>
<dbReference type="PANTHER" id="PTHR24346:SF30">
    <property type="entry name" value="MATERNAL EMBRYONIC LEUCINE ZIPPER KINASE"/>
    <property type="match status" value="1"/>
</dbReference>
<dbReference type="EMBL" id="LGTZ01000019">
    <property type="protein sequence ID" value="OJD28296.1"/>
    <property type="molecule type" value="Genomic_DNA"/>
</dbReference>
<keyword evidence="1" id="KW-0547">Nucleotide-binding</keyword>
<reference evidence="5 6" key="1">
    <citation type="submission" date="2015-08" db="EMBL/GenBank/DDBJ databases">
        <title>Emmonsia species relationships and genome sequence.</title>
        <authorList>
            <person name="Cuomo C.A."/>
            <person name="Schwartz I.S."/>
            <person name="Kenyon C."/>
            <person name="De Hoog G.S."/>
            <person name="Govender N.P."/>
            <person name="Botha A."/>
            <person name="Moreno L."/>
            <person name="De Vries M."/>
            <person name="Munoz J.F."/>
            <person name="Stielow J.B."/>
        </authorList>
    </citation>
    <scope>NUCLEOTIDE SEQUENCE [LARGE SCALE GENOMIC DNA]</scope>
    <source>
        <strain evidence="5 6">EI222</strain>
    </source>
</reference>
<dbReference type="InterPro" id="IPR011009">
    <property type="entry name" value="Kinase-like_dom_sf"/>
</dbReference>
<dbReference type="SMART" id="SM00220">
    <property type="entry name" value="S_TKc"/>
    <property type="match status" value="1"/>
</dbReference>
<dbReference type="PROSITE" id="PS50011">
    <property type="entry name" value="PROTEIN_KINASE_DOM"/>
    <property type="match status" value="1"/>
</dbReference>
<dbReference type="OrthoDB" id="410920at2759"/>
<dbReference type="AlphaFoldDB" id="A0A1J9QII0"/>
<evidence type="ECO:0000256" key="3">
    <source>
        <dbReference type="SAM" id="MobiDB-lite"/>
    </source>
</evidence>
<gene>
    <name evidence="5" type="ORF">ACJ73_00291</name>
</gene>
<dbReference type="VEuPathDB" id="FungiDB:ACJ73_00291"/>